<dbReference type="PATRIC" id="fig|1122147.4.peg.2964"/>
<protein>
    <submittedName>
        <fullName evidence="1">Uncharacterized protein</fullName>
    </submittedName>
</protein>
<evidence type="ECO:0000313" key="1">
    <source>
        <dbReference type="EMBL" id="KRM26797.1"/>
    </source>
</evidence>
<reference evidence="1 2" key="1">
    <citation type="journal article" date="2015" name="Genome Announc.">
        <title>Expanding the biotechnology potential of lactobacilli through comparative genomics of 213 strains and associated genera.</title>
        <authorList>
            <person name="Sun Z."/>
            <person name="Harris H.M."/>
            <person name="McCann A."/>
            <person name="Guo C."/>
            <person name="Argimon S."/>
            <person name="Zhang W."/>
            <person name="Yang X."/>
            <person name="Jeffery I.B."/>
            <person name="Cooney J.C."/>
            <person name="Kagawa T.F."/>
            <person name="Liu W."/>
            <person name="Song Y."/>
            <person name="Salvetti E."/>
            <person name="Wrobel A."/>
            <person name="Rasinkangas P."/>
            <person name="Parkhill J."/>
            <person name="Rea M.C."/>
            <person name="O'Sullivan O."/>
            <person name="Ritari J."/>
            <person name="Douillard F.P."/>
            <person name="Paul Ross R."/>
            <person name="Yang R."/>
            <person name="Briner A.E."/>
            <person name="Felis G.E."/>
            <person name="de Vos W.M."/>
            <person name="Barrangou R."/>
            <person name="Klaenhammer T.R."/>
            <person name="Caufield P.W."/>
            <person name="Cui Y."/>
            <person name="Zhang H."/>
            <person name="O'Toole P.W."/>
        </authorList>
    </citation>
    <scope>NUCLEOTIDE SEQUENCE [LARGE SCALE GENOMIC DNA]</scope>
    <source>
        <strain evidence="1 2">DSM 16991</strain>
    </source>
</reference>
<dbReference type="eggNOG" id="ENOG5030AJD">
    <property type="taxonomic scope" value="Bacteria"/>
</dbReference>
<evidence type="ECO:0000313" key="2">
    <source>
        <dbReference type="Proteomes" id="UP000050949"/>
    </source>
</evidence>
<sequence>MAQERVQLDPQKFAEQFLNTLDIDVQPKEQNLESAAKQALAAYLSAYFLAERFNSTENSFFVDKDNKGIKSSYQRILSELNDY</sequence>
<accession>A0A0R1XAV6</accession>
<dbReference type="AlphaFoldDB" id="A0A0R1XAV6"/>
<dbReference type="RefSeq" id="WP_027828857.1">
    <property type="nucleotide sequence ID" value="NZ_AUEH01000031.1"/>
</dbReference>
<dbReference type="GeneID" id="78510166"/>
<gene>
    <name evidence="1" type="ORF">FC91_GL002878</name>
</gene>
<dbReference type="OrthoDB" id="2412875at2"/>
<organism evidence="1 2">
    <name type="scientific">Schleiferilactobacillus harbinensis DSM 16991</name>
    <dbReference type="NCBI Taxonomy" id="1122147"/>
    <lineage>
        <taxon>Bacteria</taxon>
        <taxon>Bacillati</taxon>
        <taxon>Bacillota</taxon>
        <taxon>Bacilli</taxon>
        <taxon>Lactobacillales</taxon>
        <taxon>Lactobacillaceae</taxon>
        <taxon>Schleiferilactobacillus</taxon>
    </lineage>
</organism>
<dbReference type="Proteomes" id="UP000050949">
    <property type="component" value="Unassembled WGS sequence"/>
</dbReference>
<name>A0A0R1XAV6_9LACO</name>
<comment type="caution">
    <text evidence="1">The sequence shown here is derived from an EMBL/GenBank/DDBJ whole genome shotgun (WGS) entry which is preliminary data.</text>
</comment>
<proteinExistence type="predicted"/>
<dbReference type="EMBL" id="AZFW01000063">
    <property type="protein sequence ID" value="KRM26797.1"/>
    <property type="molecule type" value="Genomic_DNA"/>
</dbReference>